<feature type="region of interest" description="Disordered" evidence="1">
    <location>
        <begin position="65"/>
        <end position="87"/>
    </location>
</feature>
<feature type="region of interest" description="Disordered" evidence="1">
    <location>
        <begin position="123"/>
        <end position="172"/>
    </location>
</feature>
<feature type="signal peptide" evidence="2">
    <location>
        <begin position="1"/>
        <end position="22"/>
    </location>
</feature>
<proteinExistence type="predicted"/>
<feature type="compositionally biased region" description="Low complexity" evidence="1">
    <location>
        <begin position="127"/>
        <end position="136"/>
    </location>
</feature>
<dbReference type="SUPFAM" id="SSF49503">
    <property type="entry name" value="Cupredoxins"/>
    <property type="match status" value="1"/>
</dbReference>
<evidence type="ECO:0000313" key="4">
    <source>
        <dbReference type="Proteomes" id="UP000248783"/>
    </source>
</evidence>
<evidence type="ECO:0000256" key="1">
    <source>
        <dbReference type="SAM" id="MobiDB-lite"/>
    </source>
</evidence>
<name>A0A2W5WXD9_9MICO</name>
<dbReference type="AlphaFoldDB" id="A0A2W5WXD9"/>
<gene>
    <name evidence="3" type="ORF">DNL40_09900</name>
</gene>
<dbReference type="RefSeq" id="WP_111251089.1">
    <property type="nucleotide sequence ID" value="NZ_QKWH01000006.1"/>
</dbReference>
<feature type="compositionally biased region" description="Low complexity" evidence="1">
    <location>
        <begin position="163"/>
        <end position="172"/>
    </location>
</feature>
<feature type="chain" id="PRO_5015916356" description="EfeO-type cupredoxin-like domain-containing protein" evidence="2">
    <location>
        <begin position="23"/>
        <end position="172"/>
    </location>
</feature>
<protein>
    <recommendedName>
        <fullName evidence="5">EfeO-type cupredoxin-like domain-containing protein</fullName>
    </recommendedName>
</protein>
<organism evidence="3 4">
    <name type="scientific">Xylanimonas oleitrophica</name>
    <dbReference type="NCBI Taxonomy" id="2607479"/>
    <lineage>
        <taxon>Bacteria</taxon>
        <taxon>Bacillati</taxon>
        <taxon>Actinomycetota</taxon>
        <taxon>Actinomycetes</taxon>
        <taxon>Micrococcales</taxon>
        <taxon>Promicromonosporaceae</taxon>
        <taxon>Xylanimonas</taxon>
    </lineage>
</organism>
<dbReference type="InterPro" id="IPR008972">
    <property type="entry name" value="Cupredoxin"/>
</dbReference>
<reference evidence="3 4" key="1">
    <citation type="submission" date="2018-06" db="EMBL/GenBank/DDBJ databases">
        <title>Whole genome sequencing of a novel hydrocarbon degrading bacterial strain, PW21 isolated from oil contaminated produced water sample.</title>
        <authorList>
            <person name="Nagkirti P."/>
            <person name="Shaikh A."/>
            <person name="Gowdaman V."/>
            <person name="Engineer A.E."/>
            <person name="Dagar S."/>
            <person name="Dhakephalkar P.K."/>
        </authorList>
    </citation>
    <scope>NUCLEOTIDE SEQUENCE [LARGE SCALE GENOMIC DNA]</scope>
    <source>
        <strain evidence="3 4">PW21</strain>
    </source>
</reference>
<comment type="caution">
    <text evidence="3">The sequence shown here is derived from an EMBL/GenBank/DDBJ whole genome shotgun (WGS) entry which is preliminary data.</text>
</comment>
<dbReference type="EMBL" id="QKWH01000006">
    <property type="protein sequence ID" value="PZR52956.1"/>
    <property type="molecule type" value="Genomic_DNA"/>
</dbReference>
<keyword evidence="4" id="KW-1185">Reference proteome</keyword>
<dbReference type="Gene3D" id="2.60.40.420">
    <property type="entry name" value="Cupredoxins - blue copper proteins"/>
    <property type="match status" value="1"/>
</dbReference>
<keyword evidence="2" id="KW-0732">Signal</keyword>
<evidence type="ECO:0000256" key="2">
    <source>
        <dbReference type="SAM" id="SignalP"/>
    </source>
</evidence>
<dbReference type="Proteomes" id="UP000248783">
    <property type="component" value="Unassembled WGS sequence"/>
</dbReference>
<sequence>MSRRAGAAAVVLAASALTGACADPDAPPPVQVEITSNGFDPVALDVPPGTEVRFVNKDLLPQTVTTAQDADGEPVLPPGAEPFDSGRLSEGVTYAVRLEVPGEYLYESLTQGHGTQMIGSLRVSEDAAPGGTAPAGVPGGPTPGGPAPGDSTPGGTTPGGATPGATPGEEEP</sequence>
<evidence type="ECO:0008006" key="5">
    <source>
        <dbReference type="Google" id="ProtNLM"/>
    </source>
</evidence>
<accession>A0A2W5WXD9</accession>
<evidence type="ECO:0000313" key="3">
    <source>
        <dbReference type="EMBL" id="PZR52956.1"/>
    </source>
</evidence>
<dbReference type="PROSITE" id="PS51257">
    <property type="entry name" value="PROKAR_LIPOPROTEIN"/>
    <property type="match status" value="1"/>
</dbReference>